<reference evidence="3 4" key="1">
    <citation type="submission" date="2016-10" db="EMBL/GenBank/DDBJ databases">
        <title>The genome sequence of Colletotrichum fioriniae PJ7.</title>
        <authorList>
            <person name="Baroncelli R."/>
        </authorList>
    </citation>
    <scope>NUCLEOTIDE SEQUENCE [LARGE SCALE GENOMIC DNA]</scope>
    <source>
        <strain evidence="3 4">Tom-12</strain>
    </source>
</reference>
<keyword evidence="2" id="KW-0732">Signal</keyword>
<feature type="region of interest" description="Disordered" evidence="1">
    <location>
        <begin position="22"/>
        <end position="41"/>
    </location>
</feature>
<name>A0ABQ9QXZ0_9PEZI</name>
<evidence type="ECO:0000256" key="1">
    <source>
        <dbReference type="SAM" id="MobiDB-lite"/>
    </source>
</evidence>
<dbReference type="GeneID" id="85411530"/>
<gene>
    <name evidence="3" type="ORF">CTAM01_11281</name>
</gene>
<sequence length="107" mass="10800">MKGIFKALATAVLATASLAQESAPPSAPASASAGSPQPSSGALPAVAPIRLRLNPANVRNLVDSDFITWTIPGSSKANITVANITESDVTFTLAAGNGSELAGNYYK</sequence>
<proteinExistence type="predicted"/>
<evidence type="ECO:0000256" key="2">
    <source>
        <dbReference type="SAM" id="SignalP"/>
    </source>
</evidence>
<feature type="signal peptide" evidence="2">
    <location>
        <begin position="1"/>
        <end position="19"/>
    </location>
</feature>
<dbReference type="EMBL" id="MLFU01000059">
    <property type="protein sequence ID" value="KAK1488957.1"/>
    <property type="molecule type" value="Genomic_DNA"/>
</dbReference>
<keyword evidence="4" id="KW-1185">Reference proteome</keyword>
<evidence type="ECO:0000313" key="3">
    <source>
        <dbReference type="EMBL" id="KAK1488957.1"/>
    </source>
</evidence>
<dbReference type="Proteomes" id="UP001227543">
    <property type="component" value="Unassembled WGS sequence"/>
</dbReference>
<evidence type="ECO:0000313" key="4">
    <source>
        <dbReference type="Proteomes" id="UP001227543"/>
    </source>
</evidence>
<dbReference type="RefSeq" id="XP_060377997.1">
    <property type="nucleotide sequence ID" value="XM_060527292.1"/>
</dbReference>
<feature type="chain" id="PRO_5046970336" evidence="2">
    <location>
        <begin position="20"/>
        <end position="107"/>
    </location>
</feature>
<accession>A0ABQ9QXZ0</accession>
<protein>
    <submittedName>
        <fullName evidence="3">Uncharacterized protein</fullName>
    </submittedName>
</protein>
<comment type="caution">
    <text evidence="3">The sequence shown here is derived from an EMBL/GenBank/DDBJ whole genome shotgun (WGS) entry which is preliminary data.</text>
</comment>
<organism evidence="3 4">
    <name type="scientific">Colletotrichum tamarilloi</name>
    <dbReference type="NCBI Taxonomy" id="1209934"/>
    <lineage>
        <taxon>Eukaryota</taxon>
        <taxon>Fungi</taxon>
        <taxon>Dikarya</taxon>
        <taxon>Ascomycota</taxon>
        <taxon>Pezizomycotina</taxon>
        <taxon>Sordariomycetes</taxon>
        <taxon>Hypocreomycetidae</taxon>
        <taxon>Glomerellales</taxon>
        <taxon>Glomerellaceae</taxon>
        <taxon>Colletotrichum</taxon>
        <taxon>Colletotrichum acutatum species complex</taxon>
    </lineage>
</organism>